<evidence type="ECO:0000259" key="1">
    <source>
        <dbReference type="Pfam" id="PF13229"/>
    </source>
</evidence>
<dbReference type="InterPro" id="IPR012332">
    <property type="entry name" value="Autotransporter_pectin_lyase_C"/>
</dbReference>
<proteinExistence type="predicted"/>
<organism evidence="2">
    <name type="scientific">marine metagenome</name>
    <dbReference type="NCBI Taxonomy" id="408172"/>
    <lineage>
        <taxon>unclassified sequences</taxon>
        <taxon>metagenomes</taxon>
        <taxon>ecological metagenomes</taxon>
    </lineage>
</organism>
<feature type="domain" description="Right handed beta helix" evidence="1">
    <location>
        <begin position="140"/>
        <end position="259"/>
    </location>
</feature>
<dbReference type="InterPro" id="IPR011050">
    <property type="entry name" value="Pectin_lyase_fold/virulence"/>
</dbReference>
<dbReference type="AlphaFoldDB" id="A0A382JAH2"/>
<dbReference type="EMBL" id="UINC01072456">
    <property type="protein sequence ID" value="SVC08103.1"/>
    <property type="molecule type" value="Genomic_DNA"/>
</dbReference>
<sequence length="348" mass="35241">SFGVIEKCQLTGNSSSDTVRFITGSGGQILDSTITGGKSALLIERASSALIGKSKAVTITGAETGITVHGSSNVEIINTTINSNSGDGINANRNSSVYLGGDNTITNSGGYAVRLARGSTLSNKCSKTNNISSNSKGVFIAMWGSEASLCNMTLSSNGVIISAQTNSTVFLTDSSITSSSERVIDSKGGVALEIDNTSITGNSSQEAVQLNDGSNLHISGSTVSGGKAGISAVYNSTVRLHGGNTITGNAQHGIHLLNSTLHQYSDVSTTTISSNTGSEIRAERSFLKLEGVTITGTGGSTEVDLRYGSLLMLGSGSSVTGTVTCGNTASDNGSFVNNSGTSVTTSGC</sequence>
<reference evidence="2" key="1">
    <citation type="submission" date="2018-05" db="EMBL/GenBank/DDBJ databases">
        <authorList>
            <person name="Lanie J.A."/>
            <person name="Ng W.-L."/>
            <person name="Kazmierczak K.M."/>
            <person name="Andrzejewski T.M."/>
            <person name="Davidsen T.M."/>
            <person name="Wayne K.J."/>
            <person name="Tettelin H."/>
            <person name="Glass J.I."/>
            <person name="Rusch D."/>
            <person name="Podicherti R."/>
            <person name="Tsui H.-C.T."/>
            <person name="Winkler M.E."/>
        </authorList>
    </citation>
    <scope>NUCLEOTIDE SEQUENCE</scope>
</reference>
<feature type="non-terminal residue" evidence="2">
    <location>
        <position position="1"/>
    </location>
</feature>
<dbReference type="SUPFAM" id="SSF51126">
    <property type="entry name" value="Pectin lyase-like"/>
    <property type="match status" value="2"/>
</dbReference>
<name>A0A382JAH2_9ZZZZ</name>
<accession>A0A382JAH2</accession>
<dbReference type="SMART" id="SM00710">
    <property type="entry name" value="PbH1"/>
    <property type="match status" value="4"/>
</dbReference>
<dbReference type="Pfam" id="PF13229">
    <property type="entry name" value="Beta_helix"/>
    <property type="match status" value="1"/>
</dbReference>
<dbReference type="Gene3D" id="2.160.20.20">
    <property type="match status" value="1"/>
</dbReference>
<evidence type="ECO:0000313" key="2">
    <source>
        <dbReference type="EMBL" id="SVC08103.1"/>
    </source>
</evidence>
<gene>
    <name evidence="2" type="ORF">METZ01_LOCUS260957</name>
</gene>
<protein>
    <recommendedName>
        <fullName evidence="1">Right handed beta helix domain-containing protein</fullName>
    </recommendedName>
</protein>
<dbReference type="InterPro" id="IPR006626">
    <property type="entry name" value="PbH1"/>
</dbReference>
<dbReference type="InterPro" id="IPR039448">
    <property type="entry name" value="Beta_helix"/>
</dbReference>